<dbReference type="AlphaFoldDB" id="A0A379ABH7"/>
<dbReference type="EMBL" id="UGSO01000001">
    <property type="protein sequence ID" value="SUB14902.1"/>
    <property type="molecule type" value="Genomic_DNA"/>
</dbReference>
<gene>
    <name evidence="1" type="ORF">NCTC9381_00763</name>
</gene>
<dbReference type="Proteomes" id="UP000254640">
    <property type="component" value="Unassembled WGS sequence"/>
</dbReference>
<organism evidence="1 2">
    <name type="scientific">Enterobacter agglomerans</name>
    <name type="common">Erwinia herbicola</name>
    <name type="synonym">Pantoea agglomerans</name>
    <dbReference type="NCBI Taxonomy" id="549"/>
    <lineage>
        <taxon>Bacteria</taxon>
        <taxon>Pseudomonadati</taxon>
        <taxon>Pseudomonadota</taxon>
        <taxon>Gammaproteobacteria</taxon>
        <taxon>Enterobacterales</taxon>
        <taxon>Erwiniaceae</taxon>
        <taxon>Pantoea</taxon>
        <taxon>Pantoea agglomerans group</taxon>
    </lineage>
</organism>
<name>A0A379ABH7_ENTAG</name>
<sequence length="45" mass="4962">MWRRAAAVARQHGVPLIVDAAAEEDLQCYYQAGARSGDLQRSKSD</sequence>
<proteinExistence type="predicted"/>
<keyword evidence="2" id="KW-1185">Reference proteome</keyword>
<evidence type="ECO:0000313" key="1">
    <source>
        <dbReference type="EMBL" id="SUB14902.1"/>
    </source>
</evidence>
<accession>A0A379ABH7</accession>
<protein>
    <submittedName>
        <fullName evidence="1">Uncharacterized pyridoxal phosphate-dependent enzyme</fullName>
    </submittedName>
</protein>
<reference evidence="1 2" key="1">
    <citation type="submission" date="2018-06" db="EMBL/GenBank/DDBJ databases">
        <authorList>
            <consortium name="Pathogen Informatics"/>
            <person name="Doyle S."/>
        </authorList>
    </citation>
    <scope>NUCLEOTIDE SEQUENCE [LARGE SCALE GENOMIC DNA]</scope>
    <source>
        <strain evidence="1 2">NCTC9381</strain>
    </source>
</reference>
<evidence type="ECO:0000313" key="2">
    <source>
        <dbReference type="Proteomes" id="UP000254640"/>
    </source>
</evidence>